<reference evidence="1" key="1">
    <citation type="journal article" date="2014" name="Front. Microbiol.">
        <title>High frequency of phylogenetically diverse reductive dehalogenase-homologous genes in deep subseafloor sedimentary metagenomes.</title>
        <authorList>
            <person name="Kawai M."/>
            <person name="Futagami T."/>
            <person name="Toyoda A."/>
            <person name="Takaki Y."/>
            <person name="Nishi S."/>
            <person name="Hori S."/>
            <person name="Arai W."/>
            <person name="Tsubouchi T."/>
            <person name="Morono Y."/>
            <person name="Uchiyama I."/>
            <person name="Ito T."/>
            <person name="Fujiyama A."/>
            <person name="Inagaki F."/>
            <person name="Takami H."/>
        </authorList>
    </citation>
    <scope>NUCLEOTIDE SEQUENCE</scope>
    <source>
        <strain evidence="1">Expedition CK06-06</strain>
    </source>
</reference>
<organism evidence="1">
    <name type="scientific">marine sediment metagenome</name>
    <dbReference type="NCBI Taxonomy" id="412755"/>
    <lineage>
        <taxon>unclassified sequences</taxon>
        <taxon>metagenomes</taxon>
        <taxon>ecological metagenomes</taxon>
    </lineage>
</organism>
<dbReference type="AlphaFoldDB" id="X0W4M1"/>
<evidence type="ECO:0000313" key="1">
    <source>
        <dbReference type="EMBL" id="GAG19548.1"/>
    </source>
</evidence>
<protein>
    <submittedName>
        <fullName evidence="1">Uncharacterized protein</fullName>
    </submittedName>
</protein>
<proteinExistence type="predicted"/>
<name>X0W4M1_9ZZZZ</name>
<sequence length="258" mass="29276">AFAELDGNLVQLDNHPNIQAGLFPVNGHMAIRVVTTPNYKMALEKFDPSVHDKEKDYSAGERVKFDDGEQESIYEATIDIEDDSREPDEGDWTLLHDSPNKYNETTYDITKAVDYGSLIVTVAMETDQVLRYVATSPSPSAFESKNTLTLKVEGAGLNYVVPGTVWSTYEDTARFHNGKILRNDYAKLRAIAKTALAWYGTQRASINVIWNTSDKKFRLGSMIEDISSSWQRVSIKTIVTRQTWDFVNQSFYPFDRFC</sequence>
<gene>
    <name evidence="1" type="ORF">S01H1_52870</name>
</gene>
<feature type="non-terminal residue" evidence="1">
    <location>
        <position position="1"/>
    </location>
</feature>
<comment type="caution">
    <text evidence="1">The sequence shown here is derived from an EMBL/GenBank/DDBJ whole genome shotgun (WGS) entry which is preliminary data.</text>
</comment>
<dbReference type="EMBL" id="BARS01034198">
    <property type="protein sequence ID" value="GAG19548.1"/>
    <property type="molecule type" value="Genomic_DNA"/>
</dbReference>
<accession>X0W4M1</accession>